<evidence type="ECO:0000313" key="2">
    <source>
        <dbReference type="EMBL" id="CAF4262795.1"/>
    </source>
</evidence>
<dbReference type="EMBL" id="CAJOBD010025214">
    <property type="protein sequence ID" value="CAF4262795.1"/>
    <property type="molecule type" value="Genomic_DNA"/>
</dbReference>
<feature type="non-terminal residue" evidence="2">
    <location>
        <position position="1"/>
    </location>
</feature>
<evidence type="ECO:0000313" key="3">
    <source>
        <dbReference type="Proteomes" id="UP000663836"/>
    </source>
</evidence>
<evidence type="ECO:0000256" key="1">
    <source>
        <dbReference type="SAM" id="MobiDB-lite"/>
    </source>
</evidence>
<gene>
    <name evidence="2" type="ORF">JBS370_LOCUS39134</name>
</gene>
<name>A0A820FFH5_9BILA</name>
<feature type="compositionally biased region" description="Basic residues" evidence="1">
    <location>
        <begin position="117"/>
        <end position="131"/>
    </location>
</feature>
<reference evidence="2" key="1">
    <citation type="submission" date="2021-02" db="EMBL/GenBank/DDBJ databases">
        <authorList>
            <person name="Nowell W R."/>
        </authorList>
    </citation>
    <scope>NUCLEOTIDE SEQUENCE</scope>
</reference>
<organism evidence="2 3">
    <name type="scientific">Rotaria sordida</name>
    <dbReference type="NCBI Taxonomy" id="392033"/>
    <lineage>
        <taxon>Eukaryota</taxon>
        <taxon>Metazoa</taxon>
        <taxon>Spiralia</taxon>
        <taxon>Gnathifera</taxon>
        <taxon>Rotifera</taxon>
        <taxon>Eurotatoria</taxon>
        <taxon>Bdelloidea</taxon>
        <taxon>Philodinida</taxon>
        <taxon>Philodinidae</taxon>
        <taxon>Rotaria</taxon>
    </lineage>
</organism>
<proteinExistence type="predicted"/>
<dbReference type="Proteomes" id="UP000663836">
    <property type="component" value="Unassembled WGS sequence"/>
</dbReference>
<protein>
    <submittedName>
        <fullName evidence="2">Uncharacterized protein</fullName>
    </submittedName>
</protein>
<feature type="compositionally biased region" description="Acidic residues" evidence="1">
    <location>
        <begin position="14"/>
        <end position="27"/>
    </location>
</feature>
<feature type="non-terminal residue" evidence="2">
    <location>
        <position position="146"/>
    </location>
</feature>
<accession>A0A820FFH5</accession>
<dbReference type="AlphaFoldDB" id="A0A820FFH5"/>
<sequence length="146" mass="16986">HGISALSEPLTTLDFDDDDDDDDDDYNYSDNDSNKGNNHPNTTDSGIRGYNGNFMERSRINYEKKIQAKQEKEKEKEKSLKVITNGDIIVEDLEDLNHLFVNEKESPTIEQTVQPPTKKKKRKKKRKIRTNHIHDKPKLNNTEIME</sequence>
<comment type="caution">
    <text evidence="2">The sequence shown here is derived from an EMBL/GenBank/DDBJ whole genome shotgun (WGS) entry which is preliminary data.</text>
</comment>
<feature type="region of interest" description="Disordered" evidence="1">
    <location>
        <begin position="105"/>
        <end position="146"/>
    </location>
</feature>
<feature type="compositionally biased region" description="Polar residues" evidence="1">
    <location>
        <begin position="35"/>
        <end position="45"/>
    </location>
</feature>
<feature type="region of interest" description="Disordered" evidence="1">
    <location>
        <begin position="1"/>
        <end position="55"/>
    </location>
</feature>